<evidence type="ECO:0000256" key="1">
    <source>
        <dbReference type="ARBA" id="ARBA00004430"/>
    </source>
</evidence>
<dbReference type="Gene3D" id="3.10.20.230">
    <property type="entry name" value="Doublecortin domain"/>
    <property type="match status" value="2"/>
</dbReference>
<feature type="domain" description="Doublecortin" evidence="14">
    <location>
        <begin position="147"/>
        <end position="229"/>
    </location>
</feature>
<feature type="region of interest" description="Disordered" evidence="13">
    <location>
        <begin position="580"/>
        <end position="688"/>
    </location>
</feature>
<dbReference type="FunFam" id="3.10.20.230:FF:000004">
    <property type="entry name" value="Doublecortin domain containing 2"/>
    <property type="match status" value="1"/>
</dbReference>
<dbReference type="STRING" id="75743.A0A401PHW1"/>
<evidence type="ECO:0000256" key="13">
    <source>
        <dbReference type="SAM" id="MobiDB-lite"/>
    </source>
</evidence>
<feature type="compositionally biased region" description="Basic and acidic residues" evidence="13">
    <location>
        <begin position="412"/>
        <end position="436"/>
    </location>
</feature>
<dbReference type="GO" id="GO:0048813">
    <property type="term" value="P:dendrite morphogenesis"/>
    <property type="evidence" value="ECO:0007669"/>
    <property type="project" value="TreeGrafter"/>
</dbReference>
<dbReference type="Pfam" id="PF03607">
    <property type="entry name" value="DCX"/>
    <property type="match status" value="2"/>
</dbReference>
<dbReference type="PANTHER" id="PTHR23004">
    <property type="entry name" value="DOUBLECORTIN DOMAIN CONTAINING 2"/>
    <property type="match status" value="1"/>
</dbReference>
<dbReference type="SMART" id="SM00537">
    <property type="entry name" value="DCX"/>
    <property type="match status" value="2"/>
</dbReference>
<dbReference type="GO" id="GO:1902017">
    <property type="term" value="P:regulation of cilium assembly"/>
    <property type="evidence" value="ECO:0007669"/>
    <property type="project" value="TreeGrafter"/>
</dbReference>
<evidence type="ECO:0000256" key="6">
    <source>
        <dbReference type="ARBA" id="ARBA00022902"/>
    </source>
</evidence>
<dbReference type="PROSITE" id="PS50309">
    <property type="entry name" value="DC"/>
    <property type="match status" value="2"/>
</dbReference>
<organism evidence="15 16">
    <name type="scientific">Scyliorhinus torazame</name>
    <name type="common">Cloudy catshark</name>
    <name type="synonym">Catulus torazame</name>
    <dbReference type="NCBI Taxonomy" id="75743"/>
    <lineage>
        <taxon>Eukaryota</taxon>
        <taxon>Metazoa</taxon>
        <taxon>Chordata</taxon>
        <taxon>Craniata</taxon>
        <taxon>Vertebrata</taxon>
        <taxon>Chondrichthyes</taxon>
        <taxon>Elasmobranchii</taxon>
        <taxon>Galeomorphii</taxon>
        <taxon>Galeoidea</taxon>
        <taxon>Carcharhiniformes</taxon>
        <taxon>Scyliorhinidae</taxon>
        <taxon>Scyliorhinus</taxon>
    </lineage>
</organism>
<dbReference type="AlphaFoldDB" id="A0A401PHW1"/>
<feature type="compositionally biased region" description="Basic and acidic residues" evidence="13">
    <location>
        <begin position="580"/>
        <end position="591"/>
    </location>
</feature>
<feature type="compositionally biased region" description="Acidic residues" evidence="13">
    <location>
        <begin position="533"/>
        <end position="547"/>
    </location>
</feature>
<dbReference type="GO" id="GO:0035556">
    <property type="term" value="P:intracellular signal transduction"/>
    <property type="evidence" value="ECO:0007669"/>
    <property type="project" value="InterPro"/>
</dbReference>
<dbReference type="OrthoDB" id="1738954at2759"/>
<dbReference type="GO" id="GO:0001764">
    <property type="term" value="P:neuron migration"/>
    <property type="evidence" value="ECO:0007669"/>
    <property type="project" value="TreeGrafter"/>
</dbReference>
<comment type="caution">
    <text evidence="15">The sequence shown here is derived from an EMBL/GenBank/DDBJ whole genome shotgun (WGS) entry which is preliminary data.</text>
</comment>
<dbReference type="SUPFAM" id="SSF89837">
    <property type="entry name" value="Doublecortin (DC)"/>
    <property type="match status" value="2"/>
</dbReference>
<feature type="region of interest" description="Disordered" evidence="13">
    <location>
        <begin position="412"/>
        <end position="458"/>
    </location>
</feature>
<evidence type="ECO:0000256" key="2">
    <source>
        <dbReference type="ARBA" id="ARBA00022490"/>
    </source>
</evidence>
<dbReference type="FunFam" id="3.10.20.230:FF:000005">
    <property type="entry name" value="Doublecortin domain containing 2"/>
    <property type="match status" value="1"/>
</dbReference>
<proteinExistence type="predicted"/>
<dbReference type="PANTHER" id="PTHR23004:SF5">
    <property type="entry name" value="DOUBLECORTIN DOMAIN-CONTAINING PROTEIN 2"/>
    <property type="match status" value="1"/>
</dbReference>
<dbReference type="OMA" id="EDKYFHQ"/>
<evidence type="ECO:0000256" key="7">
    <source>
        <dbReference type="ARBA" id="ARBA00023212"/>
    </source>
</evidence>
<evidence type="ECO:0000256" key="3">
    <source>
        <dbReference type="ARBA" id="ARBA00022553"/>
    </source>
</evidence>
<dbReference type="Proteomes" id="UP000288216">
    <property type="component" value="Unassembled WGS sequence"/>
</dbReference>
<feature type="compositionally biased region" description="Basic and acidic residues" evidence="13">
    <location>
        <begin position="598"/>
        <end position="652"/>
    </location>
</feature>
<keyword evidence="2" id="KW-0963">Cytoplasm</keyword>
<protein>
    <recommendedName>
        <fullName evidence="12">Doublecortin domain-containing protein 2</fullName>
    </recommendedName>
</protein>
<keyword evidence="8" id="KW-0966">Cell projection</keyword>
<keyword evidence="6" id="KW-0524">Neurogenesis</keyword>
<evidence type="ECO:0000313" key="16">
    <source>
        <dbReference type="Proteomes" id="UP000288216"/>
    </source>
</evidence>
<gene>
    <name evidence="15" type="ORF">scyTo_0006438</name>
</gene>
<accession>A0A401PHW1</accession>
<evidence type="ECO:0000256" key="5">
    <source>
        <dbReference type="ARBA" id="ARBA00022794"/>
    </source>
</evidence>
<evidence type="ECO:0000256" key="10">
    <source>
        <dbReference type="ARBA" id="ARBA00057353"/>
    </source>
</evidence>
<dbReference type="InterPro" id="IPR003533">
    <property type="entry name" value="Doublecortin_dom"/>
</dbReference>
<keyword evidence="3" id="KW-0597">Phosphoprotein</keyword>
<dbReference type="EMBL" id="BFAA01002168">
    <property type="protein sequence ID" value="GCB72716.1"/>
    <property type="molecule type" value="Genomic_DNA"/>
</dbReference>
<dbReference type="GO" id="GO:0005930">
    <property type="term" value="C:axoneme"/>
    <property type="evidence" value="ECO:0007669"/>
    <property type="project" value="UniProtKB-SubCell"/>
</dbReference>
<feature type="region of interest" description="Disordered" evidence="13">
    <location>
        <begin position="493"/>
        <end position="550"/>
    </location>
</feature>
<comment type="subunit">
    <text evidence="11">Interacts with DVL1, DVL2 and DVL3.</text>
</comment>
<feature type="compositionally biased region" description="Acidic residues" evidence="13">
    <location>
        <begin position="437"/>
        <end position="452"/>
    </location>
</feature>
<evidence type="ECO:0000256" key="11">
    <source>
        <dbReference type="ARBA" id="ARBA00066265"/>
    </source>
</evidence>
<dbReference type="InterPro" id="IPR036572">
    <property type="entry name" value="Doublecortin_dom_sf"/>
</dbReference>
<evidence type="ECO:0000259" key="14">
    <source>
        <dbReference type="PROSITE" id="PS50309"/>
    </source>
</evidence>
<feature type="domain" description="Doublecortin" evidence="14">
    <location>
        <begin position="26"/>
        <end position="109"/>
    </location>
</feature>
<feature type="compositionally biased region" description="Basic and acidic residues" evidence="13">
    <location>
        <begin position="504"/>
        <end position="532"/>
    </location>
</feature>
<comment type="function">
    <text evidence="10">Protein that plays a role in the inhibition of canonical Wnt signaling pathway. May be involved in neuronal migration during development of the cerebral neocortex. Involved in the control of ciliogenesis and ciliary length.</text>
</comment>
<keyword evidence="4" id="KW-0677">Repeat</keyword>
<evidence type="ECO:0000256" key="4">
    <source>
        <dbReference type="ARBA" id="ARBA00022737"/>
    </source>
</evidence>
<keyword evidence="5" id="KW-0970">Cilium biogenesis/degradation</keyword>
<comment type="subcellular location">
    <subcellularLocation>
        <location evidence="9">Cell projection</location>
        <location evidence="9">Kinocilium</location>
    </subcellularLocation>
    <subcellularLocation>
        <location evidence="1">Cytoplasm</location>
        <location evidence="1">Cytoskeleton</location>
        <location evidence="1">Cilium axoneme</location>
    </subcellularLocation>
</comment>
<keyword evidence="7" id="KW-0206">Cytoskeleton</keyword>
<evidence type="ECO:0000256" key="8">
    <source>
        <dbReference type="ARBA" id="ARBA00023273"/>
    </source>
</evidence>
<evidence type="ECO:0000256" key="12">
    <source>
        <dbReference type="ARBA" id="ARBA00072980"/>
    </source>
</evidence>
<dbReference type="GO" id="GO:0005874">
    <property type="term" value="C:microtubule"/>
    <property type="evidence" value="ECO:0007669"/>
    <property type="project" value="TreeGrafter"/>
</dbReference>
<dbReference type="GO" id="GO:0060091">
    <property type="term" value="C:kinocilium"/>
    <property type="evidence" value="ECO:0007669"/>
    <property type="project" value="UniProtKB-SubCell"/>
</dbReference>
<dbReference type="GO" id="GO:0005815">
    <property type="term" value="C:microtubule organizing center"/>
    <property type="evidence" value="ECO:0007669"/>
    <property type="project" value="TreeGrafter"/>
</dbReference>
<evidence type="ECO:0000256" key="9">
    <source>
        <dbReference type="ARBA" id="ARBA00037822"/>
    </source>
</evidence>
<dbReference type="GO" id="GO:0060271">
    <property type="term" value="P:cilium assembly"/>
    <property type="evidence" value="ECO:0007669"/>
    <property type="project" value="TreeGrafter"/>
</dbReference>
<keyword evidence="16" id="KW-1185">Reference proteome</keyword>
<reference evidence="15 16" key="1">
    <citation type="journal article" date="2018" name="Nat. Ecol. Evol.">
        <title>Shark genomes provide insights into elasmobranch evolution and the origin of vertebrates.</title>
        <authorList>
            <person name="Hara Y"/>
            <person name="Yamaguchi K"/>
            <person name="Onimaru K"/>
            <person name="Kadota M"/>
            <person name="Koyanagi M"/>
            <person name="Keeley SD"/>
            <person name="Tatsumi K"/>
            <person name="Tanaka K"/>
            <person name="Motone F"/>
            <person name="Kageyama Y"/>
            <person name="Nozu R"/>
            <person name="Adachi N"/>
            <person name="Nishimura O"/>
            <person name="Nakagawa R"/>
            <person name="Tanegashima C"/>
            <person name="Kiyatake I"/>
            <person name="Matsumoto R"/>
            <person name="Murakumo K"/>
            <person name="Nishida K"/>
            <person name="Terakita A"/>
            <person name="Kuratani S"/>
            <person name="Sato K"/>
            <person name="Hyodo S Kuraku.S."/>
        </authorList>
    </citation>
    <scope>NUCLEOTIDE SEQUENCE [LARGE SCALE GENOMIC DNA]</scope>
</reference>
<sequence>MQHHNYVSIIVMATTKPTFLAQPTVKCVRVYRNGDPFYAGRKFVINERQISTFEAFLKEVTNGLEAPFGAVRNIYTPQQGHRVYQLEELDTGKQYVAGGKERFKKLDYFQIGIKKKKPLPKDVQVKPVAHSRIIASARFRKPTQEPCIICVFTNGDPLSPATRLLIPKRILGQWEQVLSSITEKVNLRTGAVRKLHTLDGKSVNDGTELENGGYYVAVGRDKFKKLPYGELVFSKAYPRRSIGSKAASLPPIPGSKKSKEHGERQVHSTGTTSEVYLLASPQPPKRKEKKEQVATGQESVFRAKAVKVRHVQNNTGSPKIFLENEGCVFKAFEERTDTMDAVEVQEDNQTQVELPIDQRPAETVDEEEDPLELCEEESSHEGVGNSPNVERKLRNGVFNVEEIFTSCDVEEDVHQHDLPHKEPKTSEENETDHQIEEEIAEPEEEEVEDIDQTEEKQEDKYFHQNIFPHREEMMGEENGIDHRVEDISDPAEEVEDIDQTAENQEDKYFHQNDLPHKGEIMDEENGTDHQGEEISDPEEEEVEDLDQMEEKQEDKYFHQNDLPHKEEMVGEETRIHNQIKEDIADPAKEGEQDIDQMEENHEDKNFQHQEDEFEKDVHQALEDSSTEGEKRHKEIDKENEVIPTEEHSKDVDNLEEILTSPAESIPSPLETDGKETIQSTTGHAVLAQ</sequence>
<feature type="region of interest" description="Disordered" evidence="13">
    <location>
        <begin position="244"/>
        <end position="295"/>
    </location>
</feature>
<name>A0A401PHW1_SCYTO</name>
<evidence type="ECO:0000313" key="15">
    <source>
        <dbReference type="EMBL" id="GCB72716.1"/>
    </source>
</evidence>